<name>A0A3N4LXH8_9PEZI</name>
<dbReference type="Gene3D" id="1.20.1050.130">
    <property type="match status" value="1"/>
</dbReference>
<dbReference type="Proteomes" id="UP000267821">
    <property type="component" value="Unassembled WGS sequence"/>
</dbReference>
<dbReference type="InterPro" id="IPR036282">
    <property type="entry name" value="Glutathione-S-Trfase_C_sf"/>
</dbReference>
<organism evidence="5 6">
    <name type="scientific">Terfezia boudieri ATCC MYA-4762</name>
    <dbReference type="NCBI Taxonomy" id="1051890"/>
    <lineage>
        <taxon>Eukaryota</taxon>
        <taxon>Fungi</taxon>
        <taxon>Dikarya</taxon>
        <taxon>Ascomycota</taxon>
        <taxon>Pezizomycotina</taxon>
        <taxon>Pezizomycetes</taxon>
        <taxon>Pezizales</taxon>
        <taxon>Pezizaceae</taxon>
        <taxon>Terfezia</taxon>
    </lineage>
</organism>
<dbReference type="SFLD" id="SFLDS00019">
    <property type="entry name" value="Glutathione_Transferase_(cytos"/>
    <property type="match status" value="1"/>
</dbReference>
<dbReference type="InterPro" id="IPR004045">
    <property type="entry name" value="Glutathione_S-Trfase_N"/>
</dbReference>
<dbReference type="EMBL" id="ML121550">
    <property type="protein sequence ID" value="RPB22755.1"/>
    <property type="molecule type" value="Genomic_DNA"/>
</dbReference>
<dbReference type="Pfam" id="PF02798">
    <property type="entry name" value="GST_N"/>
    <property type="match status" value="1"/>
</dbReference>
<accession>A0A3N4LXH8</accession>
<comment type="similarity">
    <text evidence="1 2">Belongs to the GST superfamily.</text>
</comment>
<dbReference type="InterPro" id="IPR004046">
    <property type="entry name" value="GST_C"/>
</dbReference>
<evidence type="ECO:0000313" key="6">
    <source>
        <dbReference type="Proteomes" id="UP000267821"/>
    </source>
</evidence>
<dbReference type="InterPro" id="IPR036249">
    <property type="entry name" value="Thioredoxin-like_sf"/>
</dbReference>
<dbReference type="GO" id="GO:0016740">
    <property type="term" value="F:transferase activity"/>
    <property type="evidence" value="ECO:0007669"/>
    <property type="project" value="UniProtKB-KW"/>
</dbReference>
<reference evidence="5 6" key="1">
    <citation type="journal article" date="2018" name="Nat. Ecol. Evol.">
        <title>Pezizomycetes genomes reveal the molecular basis of ectomycorrhizal truffle lifestyle.</title>
        <authorList>
            <person name="Murat C."/>
            <person name="Payen T."/>
            <person name="Noel B."/>
            <person name="Kuo A."/>
            <person name="Morin E."/>
            <person name="Chen J."/>
            <person name="Kohler A."/>
            <person name="Krizsan K."/>
            <person name="Balestrini R."/>
            <person name="Da Silva C."/>
            <person name="Montanini B."/>
            <person name="Hainaut M."/>
            <person name="Levati E."/>
            <person name="Barry K.W."/>
            <person name="Belfiori B."/>
            <person name="Cichocki N."/>
            <person name="Clum A."/>
            <person name="Dockter R.B."/>
            <person name="Fauchery L."/>
            <person name="Guy J."/>
            <person name="Iotti M."/>
            <person name="Le Tacon F."/>
            <person name="Lindquist E.A."/>
            <person name="Lipzen A."/>
            <person name="Malagnac F."/>
            <person name="Mello A."/>
            <person name="Molinier V."/>
            <person name="Miyauchi S."/>
            <person name="Poulain J."/>
            <person name="Riccioni C."/>
            <person name="Rubini A."/>
            <person name="Sitrit Y."/>
            <person name="Splivallo R."/>
            <person name="Traeger S."/>
            <person name="Wang M."/>
            <person name="Zifcakova L."/>
            <person name="Wipf D."/>
            <person name="Zambonelli A."/>
            <person name="Paolocci F."/>
            <person name="Nowrousian M."/>
            <person name="Ottonello S."/>
            <person name="Baldrian P."/>
            <person name="Spatafora J.W."/>
            <person name="Henrissat B."/>
            <person name="Nagy L.G."/>
            <person name="Aury J.M."/>
            <person name="Wincker P."/>
            <person name="Grigoriev I.V."/>
            <person name="Bonfante P."/>
            <person name="Martin F.M."/>
        </authorList>
    </citation>
    <scope>NUCLEOTIDE SEQUENCE [LARGE SCALE GENOMIC DNA]</scope>
    <source>
        <strain evidence="5 6">ATCC MYA-4762</strain>
    </source>
</reference>
<evidence type="ECO:0000256" key="2">
    <source>
        <dbReference type="RuleBase" id="RU003494"/>
    </source>
</evidence>
<feature type="domain" description="GST N-terminal" evidence="3">
    <location>
        <begin position="5"/>
        <end position="91"/>
    </location>
</feature>
<keyword evidence="5" id="KW-0808">Transferase</keyword>
<dbReference type="PROSITE" id="PS50405">
    <property type="entry name" value="GST_CTER"/>
    <property type="match status" value="1"/>
</dbReference>
<gene>
    <name evidence="5" type="ORF">L211DRAFT_826710</name>
</gene>
<dbReference type="STRING" id="1051890.A0A3N4LXH8"/>
<dbReference type="InterPro" id="IPR010987">
    <property type="entry name" value="Glutathione-S-Trfase_C-like"/>
</dbReference>
<dbReference type="FunCoup" id="A0A3N4LXH8">
    <property type="interactions" value="657"/>
</dbReference>
<sequence>MAAHGKQFTLFASLGPNPWKVTALLHELGMENSYEIVYLNQLKGETKDESHTKYNPNGRVPTLIDHSNGDFVVWESGAILEYLVEKYDTKRKVSFEKLEEKIQAQQYLFFQTSGQGPYFGQALWFWKFHSEKLPSAVERYTKEMERIISVVDKILEGKDYLVGNKFSYADISFLVWWPVVDWMSSEVTELQGWREKYPNVSRWDIAIQKRPAIAAALKERDAYRAQ</sequence>
<dbReference type="SUPFAM" id="SSF47616">
    <property type="entry name" value="GST C-terminal domain-like"/>
    <property type="match status" value="1"/>
</dbReference>
<proteinExistence type="inferred from homology"/>
<evidence type="ECO:0000259" key="4">
    <source>
        <dbReference type="PROSITE" id="PS50405"/>
    </source>
</evidence>
<dbReference type="SFLD" id="SFLDG01151">
    <property type="entry name" value="Main.2:_Nu-like"/>
    <property type="match status" value="1"/>
</dbReference>
<evidence type="ECO:0000259" key="3">
    <source>
        <dbReference type="PROSITE" id="PS50404"/>
    </source>
</evidence>
<dbReference type="OrthoDB" id="422574at2759"/>
<dbReference type="InParanoid" id="A0A3N4LXH8"/>
<feature type="domain" description="GST C-terminal" evidence="4">
    <location>
        <begin position="97"/>
        <end position="226"/>
    </location>
</feature>
<dbReference type="InterPro" id="IPR040079">
    <property type="entry name" value="Glutathione_S-Trfase"/>
</dbReference>
<evidence type="ECO:0000256" key="1">
    <source>
        <dbReference type="ARBA" id="ARBA00007409"/>
    </source>
</evidence>
<evidence type="ECO:0000313" key="5">
    <source>
        <dbReference type="EMBL" id="RPB22755.1"/>
    </source>
</evidence>
<dbReference type="CDD" id="cd03048">
    <property type="entry name" value="GST_N_Ure2p_like"/>
    <property type="match status" value="1"/>
</dbReference>
<protein>
    <submittedName>
        <fullName evidence="5">Glutathione S-transferase</fullName>
    </submittedName>
</protein>
<dbReference type="PANTHER" id="PTHR44051:SF3">
    <property type="entry name" value="TRANSCRIPTIONAL REGULATOR URE2"/>
    <property type="match status" value="1"/>
</dbReference>
<dbReference type="Pfam" id="PF00043">
    <property type="entry name" value="GST_C"/>
    <property type="match status" value="1"/>
</dbReference>
<dbReference type="PROSITE" id="PS50404">
    <property type="entry name" value="GST_NTER"/>
    <property type="match status" value="1"/>
</dbReference>
<keyword evidence="6" id="KW-1185">Reference proteome</keyword>
<dbReference type="SFLD" id="SFLDG00358">
    <property type="entry name" value="Main_(cytGST)"/>
    <property type="match status" value="1"/>
</dbReference>
<dbReference type="AlphaFoldDB" id="A0A3N4LXH8"/>
<dbReference type="SUPFAM" id="SSF52833">
    <property type="entry name" value="Thioredoxin-like"/>
    <property type="match status" value="1"/>
</dbReference>
<dbReference type="PANTHER" id="PTHR44051">
    <property type="entry name" value="GLUTATHIONE S-TRANSFERASE-RELATED"/>
    <property type="match status" value="1"/>
</dbReference>